<feature type="chain" id="PRO_5017471355" evidence="1">
    <location>
        <begin position="25"/>
        <end position="655"/>
    </location>
</feature>
<accession>A0A3A4R8R3</accession>
<organism evidence="2 3">
    <name type="scientific">Candidatus Auribacter fodinae</name>
    <dbReference type="NCBI Taxonomy" id="2093366"/>
    <lineage>
        <taxon>Bacteria</taxon>
        <taxon>Pseudomonadati</taxon>
        <taxon>Candidatus Auribacterota</taxon>
        <taxon>Candidatus Auribacteria</taxon>
        <taxon>Candidatus Auribacterales</taxon>
        <taxon>Candidatus Auribacteraceae</taxon>
        <taxon>Candidatus Auribacter</taxon>
    </lineage>
</organism>
<comment type="caution">
    <text evidence="2">The sequence shown here is derived from an EMBL/GenBank/DDBJ whole genome shotgun (WGS) entry which is preliminary data.</text>
</comment>
<keyword evidence="1" id="KW-0732">Signal</keyword>
<evidence type="ECO:0000256" key="1">
    <source>
        <dbReference type="SAM" id="SignalP"/>
    </source>
</evidence>
<protein>
    <submittedName>
        <fullName evidence="2">Uncharacterized protein</fullName>
    </submittedName>
</protein>
<feature type="non-terminal residue" evidence="2">
    <location>
        <position position="655"/>
    </location>
</feature>
<dbReference type="AlphaFoldDB" id="A0A3A4R8R3"/>
<dbReference type="Gene3D" id="3.30.420.430">
    <property type="match status" value="1"/>
</dbReference>
<dbReference type="EMBL" id="QZJZ01000063">
    <property type="protein sequence ID" value="RJP58668.1"/>
    <property type="molecule type" value="Genomic_DNA"/>
</dbReference>
<dbReference type="Proteomes" id="UP000266426">
    <property type="component" value="Unassembled WGS sequence"/>
</dbReference>
<gene>
    <name evidence="2" type="ORF">C4541_07650</name>
</gene>
<evidence type="ECO:0000313" key="3">
    <source>
        <dbReference type="Proteomes" id="UP000266426"/>
    </source>
</evidence>
<dbReference type="PROSITE" id="PS51257">
    <property type="entry name" value="PROKAR_LIPOPROTEIN"/>
    <property type="match status" value="1"/>
</dbReference>
<feature type="signal peptide" evidence="1">
    <location>
        <begin position="1"/>
        <end position="24"/>
    </location>
</feature>
<name>A0A3A4R8R3_9BACT</name>
<dbReference type="Gene3D" id="2.60.40.10">
    <property type="entry name" value="Immunoglobulins"/>
    <property type="match status" value="1"/>
</dbReference>
<evidence type="ECO:0000313" key="2">
    <source>
        <dbReference type="EMBL" id="RJP58668.1"/>
    </source>
</evidence>
<sequence>MQTYRRVFLSCLVFLLVLSCPAYADVPNAPALTEFGGKTVVAGQTIYTNNNQQGVAQPAVLIQGSAQAGTTIKVYKSGSLVTQTVPAQIVVAADGKWIATVTMATGNFNVTATASSQSGESLHSEPVSVVLDTAPPSISVTVRQTGWRTNQKYMNGQNNMYGIISDTQAGINWQTATISVRDLTDNEQLAGTQEHDATSQIDFYPTGGWGVTQENTHQYRITVTVTDKAGNLGSNYREYIYDSVNPNAAVITHVYDQGTWKPYTSGMSVSTNPPKLKGTVSPVNYIDQGPNACLIFDYRFYPWNRSYLTTDNGKININTGEFVHEWTASQIFQQGLTTIQLYTVDSTNLYVTTNVQLNFTYGTPLPVALPSSPVLSSLYNTVGDERQVIGSPLIPDFSGLANQMSTVQTIRIFNAPQSGNDWIGSGYNYSIEILPSGQQYQNTLGVYDPGEVYCDGNDNDRYDTGEYFLDNNSKGVSNGRSYSIPNFREFQFVTGTMYLKIAAVNQYGGSTATSLGRFHYRTTPPDIQSVELNPVTSPYMSSANKPTSITAYVQNIGYDWATFFYGMNQSVSKIEVLDENNNVVSTNSTIWTYLQSLRYQGTLNVSNVTFQPQKLYKVRVTARDLMTNQTVEDMYTFFIDTLAPQVVDIIPEPGS</sequence>
<proteinExistence type="predicted"/>
<reference evidence="2 3" key="1">
    <citation type="journal article" date="2017" name="ISME J.">
        <title>Energy and carbon metabolisms in a deep terrestrial subsurface fluid microbial community.</title>
        <authorList>
            <person name="Momper L."/>
            <person name="Jungbluth S.P."/>
            <person name="Lee M.D."/>
            <person name="Amend J.P."/>
        </authorList>
    </citation>
    <scope>NUCLEOTIDE SEQUENCE [LARGE SCALE GENOMIC DNA]</scope>
    <source>
        <strain evidence="2">SURF_26</strain>
    </source>
</reference>
<dbReference type="InterPro" id="IPR013783">
    <property type="entry name" value="Ig-like_fold"/>
</dbReference>